<feature type="non-terminal residue" evidence="1">
    <location>
        <position position="1"/>
    </location>
</feature>
<comment type="caution">
    <text evidence="1">The sequence shown here is derived from an EMBL/GenBank/DDBJ whole genome shotgun (WGS) entry which is preliminary data.</text>
</comment>
<name>A0AAD6BQK9_9TELE</name>
<organism evidence="1 2">
    <name type="scientific">Pogonophryne albipinna</name>
    <dbReference type="NCBI Taxonomy" id="1090488"/>
    <lineage>
        <taxon>Eukaryota</taxon>
        <taxon>Metazoa</taxon>
        <taxon>Chordata</taxon>
        <taxon>Craniata</taxon>
        <taxon>Vertebrata</taxon>
        <taxon>Euteleostomi</taxon>
        <taxon>Actinopterygii</taxon>
        <taxon>Neopterygii</taxon>
        <taxon>Teleostei</taxon>
        <taxon>Neoteleostei</taxon>
        <taxon>Acanthomorphata</taxon>
        <taxon>Eupercaria</taxon>
        <taxon>Perciformes</taxon>
        <taxon>Notothenioidei</taxon>
        <taxon>Pogonophryne</taxon>
    </lineage>
</organism>
<proteinExistence type="predicted"/>
<feature type="non-terminal residue" evidence="1">
    <location>
        <position position="113"/>
    </location>
</feature>
<protein>
    <submittedName>
        <fullName evidence="1">Uncharacterized protein</fullName>
    </submittedName>
</protein>
<keyword evidence="2" id="KW-1185">Reference proteome</keyword>
<dbReference type="AlphaFoldDB" id="A0AAD6BQK9"/>
<dbReference type="EMBL" id="JAPTMU010000001">
    <property type="protein sequence ID" value="KAJ4949226.1"/>
    <property type="molecule type" value="Genomic_DNA"/>
</dbReference>
<evidence type="ECO:0000313" key="1">
    <source>
        <dbReference type="EMBL" id="KAJ4949226.1"/>
    </source>
</evidence>
<reference evidence="1" key="1">
    <citation type="submission" date="2022-11" db="EMBL/GenBank/DDBJ databases">
        <title>Chromosome-level genome of Pogonophryne albipinna.</title>
        <authorList>
            <person name="Jo E."/>
        </authorList>
    </citation>
    <scope>NUCLEOTIDE SEQUENCE</scope>
    <source>
        <strain evidence="1">SGF0006</strain>
        <tissue evidence="1">Muscle</tissue>
    </source>
</reference>
<sequence length="113" mass="12298">RCDGCCVHATLTDAGDASLCSDREMLHMCSSPHLRISSPPHLKGARHAPECICVHRPSHGVCTRSKTRVMLGIFGVAVFPPPPLFRCANPCDQKFESAHFSSINNRSAEQTPT</sequence>
<gene>
    <name evidence="1" type="ORF">JOQ06_020744</name>
</gene>
<evidence type="ECO:0000313" key="2">
    <source>
        <dbReference type="Proteomes" id="UP001219934"/>
    </source>
</evidence>
<dbReference type="Proteomes" id="UP001219934">
    <property type="component" value="Unassembled WGS sequence"/>
</dbReference>
<accession>A0AAD6BQK9</accession>